<evidence type="ECO:0000256" key="1">
    <source>
        <dbReference type="PROSITE-ProRule" id="PRU00047"/>
    </source>
</evidence>
<evidence type="ECO:0000259" key="3">
    <source>
        <dbReference type="PROSITE" id="PS50158"/>
    </source>
</evidence>
<proteinExistence type="predicted"/>
<evidence type="ECO:0000313" key="4">
    <source>
        <dbReference type="EMBL" id="KAK9029950.1"/>
    </source>
</evidence>
<dbReference type="PANTHER" id="PTHR31286">
    <property type="entry name" value="GLYCINE-RICH CELL WALL STRUCTURAL PROTEIN 1.8-LIKE"/>
    <property type="match status" value="1"/>
</dbReference>
<protein>
    <recommendedName>
        <fullName evidence="3">CCHC-type domain-containing protein</fullName>
    </recommendedName>
</protein>
<dbReference type="PROSITE" id="PS50158">
    <property type="entry name" value="ZF_CCHC"/>
    <property type="match status" value="1"/>
</dbReference>
<keyword evidence="1" id="KW-0479">Metal-binding</keyword>
<keyword evidence="1" id="KW-0863">Zinc-finger</keyword>
<comment type="caution">
    <text evidence="4">The sequence shown here is derived from an EMBL/GenBank/DDBJ whole genome shotgun (WGS) entry which is preliminary data.</text>
</comment>
<dbReference type="SUPFAM" id="SSF57756">
    <property type="entry name" value="Retrovirus zinc finger-like domains"/>
    <property type="match status" value="1"/>
</dbReference>
<dbReference type="InterPro" id="IPR001878">
    <property type="entry name" value="Znf_CCHC"/>
</dbReference>
<feature type="compositionally biased region" description="Polar residues" evidence="2">
    <location>
        <begin position="195"/>
        <end position="214"/>
    </location>
</feature>
<evidence type="ECO:0000313" key="5">
    <source>
        <dbReference type="Proteomes" id="UP001396334"/>
    </source>
</evidence>
<sequence>MMRKLGCKLGREAWPFKGGRINPGDEDFLYEEDIDLNDRDVTRTETRHRGKFARMTVRINLNKPFVSKIVVNGKIQLIEYESLPIVCFNCDKYGHMNDNCPDLQHNPTTKVPLHPSEHTPTTLTTMFGLWMVVEKRKRRPQTKEAVGKCTTNGVSVTESRFTPIFYSNTDDPASPKFARPSTTSQSAAHKRIFKTKSTPPKQASASLKSKGKTSTVAQHTAAFNVLTSRLDGNKHSSISLPENSDPNIPNDDFSLMANNVIGEPPRKPPDLIHFASPKMGQAQKALPEGMQHDARSADVLVMINDAQGSAMTE</sequence>
<accession>A0ABR2SXI4</accession>
<dbReference type="InterPro" id="IPR036875">
    <property type="entry name" value="Znf_CCHC_sf"/>
</dbReference>
<keyword evidence="1" id="KW-0862">Zinc</keyword>
<reference evidence="4 5" key="1">
    <citation type="journal article" date="2024" name="G3 (Bethesda)">
        <title>Genome assembly of Hibiscus sabdariffa L. provides insights into metabolisms of medicinal natural products.</title>
        <authorList>
            <person name="Kim T."/>
        </authorList>
    </citation>
    <scope>NUCLEOTIDE SEQUENCE [LARGE SCALE GENOMIC DNA]</scope>
    <source>
        <strain evidence="4">TK-2024</strain>
        <tissue evidence="4">Old leaves</tissue>
    </source>
</reference>
<keyword evidence="5" id="KW-1185">Reference proteome</keyword>
<organism evidence="4 5">
    <name type="scientific">Hibiscus sabdariffa</name>
    <name type="common">roselle</name>
    <dbReference type="NCBI Taxonomy" id="183260"/>
    <lineage>
        <taxon>Eukaryota</taxon>
        <taxon>Viridiplantae</taxon>
        <taxon>Streptophyta</taxon>
        <taxon>Embryophyta</taxon>
        <taxon>Tracheophyta</taxon>
        <taxon>Spermatophyta</taxon>
        <taxon>Magnoliopsida</taxon>
        <taxon>eudicotyledons</taxon>
        <taxon>Gunneridae</taxon>
        <taxon>Pentapetalae</taxon>
        <taxon>rosids</taxon>
        <taxon>malvids</taxon>
        <taxon>Malvales</taxon>
        <taxon>Malvaceae</taxon>
        <taxon>Malvoideae</taxon>
        <taxon>Hibiscus</taxon>
    </lineage>
</organism>
<feature type="domain" description="CCHC-type" evidence="3">
    <location>
        <begin position="87"/>
        <end position="102"/>
    </location>
</feature>
<evidence type="ECO:0000256" key="2">
    <source>
        <dbReference type="SAM" id="MobiDB-lite"/>
    </source>
</evidence>
<name>A0ABR2SXI4_9ROSI</name>
<dbReference type="EMBL" id="JBBPBN010000010">
    <property type="protein sequence ID" value="KAK9029950.1"/>
    <property type="molecule type" value="Genomic_DNA"/>
</dbReference>
<dbReference type="InterPro" id="IPR040256">
    <property type="entry name" value="At4g02000-like"/>
</dbReference>
<dbReference type="PANTHER" id="PTHR31286:SF173">
    <property type="entry name" value="DUF4283 DOMAIN-CONTAINING PROTEIN"/>
    <property type="match status" value="1"/>
</dbReference>
<feature type="region of interest" description="Disordered" evidence="2">
    <location>
        <begin position="170"/>
        <end position="214"/>
    </location>
</feature>
<dbReference type="Proteomes" id="UP001396334">
    <property type="component" value="Unassembled WGS sequence"/>
</dbReference>
<gene>
    <name evidence="4" type="ORF">V6N11_031389</name>
</gene>